<gene>
    <name evidence="2" type="ORF">GHT06_009077</name>
</gene>
<evidence type="ECO:0000256" key="1">
    <source>
        <dbReference type="SAM" id="Phobius"/>
    </source>
</evidence>
<reference evidence="2 3" key="1">
    <citation type="submission" date="2022-05" db="EMBL/GenBank/DDBJ databases">
        <title>A multi-omics perspective on studying reproductive biology in Daphnia sinensis.</title>
        <authorList>
            <person name="Jia J."/>
        </authorList>
    </citation>
    <scope>NUCLEOTIDE SEQUENCE [LARGE SCALE GENOMIC DNA]</scope>
    <source>
        <strain evidence="2 3">WSL</strain>
    </source>
</reference>
<keyword evidence="1" id="KW-0812">Transmembrane</keyword>
<feature type="transmembrane region" description="Helical" evidence="1">
    <location>
        <begin position="72"/>
        <end position="90"/>
    </location>
</feature>
<protein>
    <submittedName>
        <fullName evidence="2">Uncharacterized protein</fullName>
    </submittedName>
</protein>
<keyword evidence="1" id="KW-0472">Membrane</keyword>
<dbReference type="AlphaFoldDB" id="A0AAD5Q2T4"/>
<keyword evidence="3" id="KW-1185">Reference proteome</keyword>
<feature type="transmembrane region" description="Helical" evidence="1">
    <location>
        <begin position="34"/>
        <end position="52"/>
    </location>
</feature>
<evidence type="ECO:0000313" key="3">
    <source>
        <dbReference type="Proteomes" id="UP000820818"/>
    </source>
</evidence>
<dbReference type="EMBL" id="WJBH02000001">
    <property type="protein sequence ID" value="KAI9565289.1"/>
    <property type="molecule type" value="Genomic_DNA"/>
</dbReference>
<keyword evidence="1" id="KW-1133">Transmembrane helix</keyword>
<organism evidence="2 3">
    <name type="scientific">Daphnia sinensis</name>
    <dbReference type="NCBI Taxonomy" id="1820382"/>
    <lineage>
        <taxon>Eukaryota</taxon>
        <taxon>Metazoa</taxon>
        <taxon>Ecdysozoa</taxon>
        <taxon>Arthropoda</taxon>
        <taxon>Crustacea</taxon>
        <taxon>Branchiopoda</taxon>
        <taxon>Diplostraca</taxon>
        <taxon>Cladocera</taxon>
        <taxon>Anomopoda</taxon>
        <taxon>Daphniidae</taxon>
        <taxon>Daphnia</taxon>
        <taxon>Daphnia similis group</taxon>
    </lineage>
</organism>
<evidence type="ECO:0000313" key="2">
    <source>
        <dbReference type="EMBL" id="KAI9565289.1"/>
    </source>
</evidence>
<comment type="caution">
    <text evidence="2">The sequence shown here is derived from an EMBL/GenBank/DDBJ whole genome shotgun (WGS) entry which is preliminary data.</text>
</comment>
<name>A0AAD5Q2T4_9CRUS</name>
<proteinExistence type="predicted"/>
<accession>A0AAD5Q2T4</accession>
<sequence length="101" mass="11739">MLFYYYRNFLYFGAVVVVVCRPRASRRMGAETAGLVVMETVLPIFFFLSRVGKPVRWFATVEVAAAVAHIKLYYMCVCVCVHIYIYYPFVAMRVTVFQKDV</sequence>
<dbReference type="Proteomes" id="UP000820818">
    <property type="component" value="Linkage Group LG1"/>
</dbReference>